<protein>
    <recommendedName>
        <fullName evidence="1">PIN domain-containing protein</fullName>
    </recommendedName>
</protein>
<evidence type="ECO:0000259" key="1">
    <source>
        <dbReference type="Pfam" id="PF01850"/>
    </source>
</evidence>
<dbReference type="InterPro" id="IPR002716">
    <property type="entry name" value="PIN_dom"/>
</dbReference>
<dbReference type="CDD" id="cd09854">
    <property type="entry name" value="PIN_VapC-like"/>
    <property type="match status" value="1"/>
</dbReference>
<reference evidence="2 3" key="1">
    <citation type="submission" date="2017-09" db="EMBL/GenBank/DDBJ databases">
        <title>Depth-based differentiation of microbial function through sediment-hosted aquifers and enrichment of novel symbionts in the deep terrestrial subsurface.</title>
        <authorList>
            <person name="Probst A.J."/>
            <person name="Ladd B."/>
            <person name="Jarett J.K."/>
            <person name="Geller-Mcgrath D.E."/>
            <person name="Sieber C.M."/>
            <person name="Emerson J.B."/>
            <person name="Anantharaman K."/>
            <person name="Thomas B.C."/>
            <person name="Malmstrom R."/>
            <person name="Stieglmeier M."/>
            <person name="Klingl A."/>
            <person name="Woyke T."/>
            <person name="Ryan C.M."/>
            <person name="Banfield J.F."/>
        </authorList>
    </citation>
    <scope>NUCLEOTIDE SEQUENCE [LARGE SCALE GENOMIC DNA]</scope>
    <source>
        <strain evidence="2">CG10_big_fil_rev_8_21_14_0_10_32_10</strain>
    </source>
</reference>
<gene>
    <name evidence="2" type="ORF">COV24_02450</name>
</gene>
<dbReference type="Gene3D" id="3.40.50.1010">
    <property type="entry name" value="5'-nuclease"/>
    <property type="match status" value="1"/>
</dbReference>
<name>A0A2H0RAD2_UNCKA</name>
<dbReference type="AlphaFoldDB" id="A0A2H0RAD2"/>
<accession>A0A2H0RAD2</accession>
<comment type="caution">
    <text evidence="2">The sequence shown here is derived from an EMBL/GenBank/DDBJ whole genome shotgun (WGS) entry which is preliminary data.</text>
</comment>
<dbReference type="InterPro" id="IPR029060">
    <property type="entry name" value="PIN-like_dom_sf"/>
</dbReference>
<dbReference type="SUPFAM" id="SSF88723">
    <property type="entry name" value="PIN domain-like"/>
    <property type="match status" value="1"/>
</dbReference>
<dbReference type="EMBL" id="PCXU01000022">
    <property type="protein sequence ID" value="PIR43483.1"/>
    <property type="molecule type" value="Genomic_DNA"/>
</dbReference>
<organism evidence="2 3">
    <name type="scientific">candidate division WWE3 bacterium CG10_big_fil_rev_8_21_14_0_10_32_10</name>
    <dbReference type="NCBI Taxonomy" id="1975090"/>
    <lineage>
        <taxon>Bacteria</taxon>
        <taxon>Katanobacteria</taxon>
    </lineage>
</organism>
<feature type="domain" description="PIN" evidence="1">
    <location>
        <begin position="24"/>
        <end position="144"/>
    </location>
</feature>
<evidence type="ECO:0000313" key="2">
    <source>
        <dbReference type="EMBL" id="PIR43483.1"/>
    </source>
</evidence>
<evidence type="ECO:0000313" key="3">
    <source>
        <dbReference type="Proteomes" id="UP000230214"/>
    </source>
</evidence>
<sequence length="159" mass="18343">MAPNIWMTIFMEKIGYMINKSPIIIVDADAIIAQMSPQDNLHKRSVRIAQKIKEVDALLLYPITTVTEVVTYVQRVLNSKEMSYELYSGFLRTNINLVEVNKEILYKSLKFSSLRTSKKNTIYDCVVAAVAKEHKADAIFSFDKFYKKQGLTLVEDYFK</sequence>
<dbReference type="Pfam" id="PF01850">
    <property type="entry name" value="PIN"/>
    <property type="match status" value="1"/>
</dbReference>
<dbReference type="Proteomes" id="UP000230214">
    <property type="component" value="Unassembled WGS sequence"/>
</dbReference>
<proteinExistence type="predicted"/>